<keyword evidence="2" id="KW-0227">DNA damage</keyword>
<dbReference type="InterPro" id="IPR002043">
    <property type="entry name" value="UDG_fam1"/>
</dbReference>
<dbReference type="GO" id="GO:0097510">
    <property type="term" value="P:base-excision repair, AP site formation via deaminated base removal"/>
    <property type="evidence" value="ECO:0007669"/>
    <property type="project" value="TreeGrafter"/>
</dbReference>
<evidence type="ECO:0000256" key="4">
    <source>
        <dbReference type="ARBA" id="ARBA00023204"/>
    </source>
</evidence>
<dbReference type="InterPro" id="IPR005122">
    <property type="entry name" value="Uracil-DNA_glycosylase-like"/>
</dbReference>
<dbReference type="PANTHER" id="PTHR11264">
    <property type="entry name" value="URACIL-DNA GLYCOSYLASE"/>
    <property type="match status" value="1"/>
</dbReference>
<protein>
    <recommendedName>
        <fullName evidence="5">Uracil-DNA glycosylase-like domain-containing protein</fullName>
    </recommendedName>
</protein>
<sequence length="232" mass="27052">MYSYDKITSRIHIDWMPFFESNKTELINILVKLNELSKTETIYPKQKDIFRAFYYHSPNDIKLTIIAQDPYINEENDKPQAMGLCFSVPRVHKKIPPSLQNIRKEIKNCYPDYVIPSHGLLKKWARTEKILLLNSSLTVCKGKSNSHAKLWTNFTDKLIKWFSDISINSNSVFLLMGNYAIAKTELIDESKNKIFSTLHPSPLSAHYGFFGCGVFKYINDYLEEKNVEIINW</sequence>
<dbReference type="SUPFAM" id="SSF52141">
    <property type="entry name" value="Uracil-DNA glycosylase-like"/>
    <property type="match status" value="1"/>
</dbReference>
<dbReference type="NCBIfam" id="TIGR00628">
    <property type="entry name" value="ung"/>
    <property type="match status" value="1"/>
</dbReference>
<evidence type="ECO:0000256" key="1">
    <source>
        <dbReference type="ARBA" id="ARBA00008184"/>
    </source>
</evidence>
<dbReference type="SMART" id="SM00987">
    <property type="entry name" value="UreE_C"/>
    <property type="match status" value="1"/>
</dbReference>
<dbReference type="GO" id="GO:0004844">
    <property type="term" value="F:uracil DNA N-glycosylase activity"/>
    <property type="evidence" value="ECO:0007669"/>
    <property type="project" value="InterPro"/>
</dbReference>
<dbReference type="Pfam" id="PF03167">
    <property type="entry name" value="UDG"/>
    <property type="match status" value="1"/>
</dbReference>
<evidence type="ECO:0000256" key="3">
    <source>
        <dbReference type="ARBA" id="ARBA00022801"/>
    </source>
</evidence>
<name>A0A6C0HW36_9ZZZZ</name>
<dbReference type="EMBL" id="MN740026">
    <property type="protein sequence ID" value="QHT84759.1"/>
    <property type="molecule type" value="Genomic_DNA"/>
</dbReference>
<keyword evidence="4" id="KW-0234">DNA repair</keyword>
<organism evidence="6">
    <name type="scientific">viral metagenome</name>
    <dbReference type="NCBI Taxonomy" id="1070528"/>
    <lineage>
        <taxon>unclassified sequences</taxon>
        <taxon>metagenomes</taxon>
        <taxon>organismal metagenomes</taxon>
    </lineage>
</organism>
<keyword evidence="3" id="KW-0378">Hydrolase</keyword>
<dbReference type="SMART" id="SM00986">
    <property type="entry name" value="UDG"/>
    <property type="match status" value="1"/>
</dbReference>
<dbReference type="PANTHER" id="PTHR11264:SF0">
    <property type="entry name" value="URACIL-DNA GLYCOSYLASE"/>
    <property type="match status" value="1"/>
</dbReference>
<accession>A0A6C0HW36</accession>
<reference evidence="6" key="1">
    <citation type="journal article" date="2020" name="Nature">
        <title>Giant virus diversity and host interactions through global metagenomics.</title>
        <authorList>
            <person name="Schulz F."/>
            <person name="Roux S."/>
            <person name="Paez-Espino D."/>
            <person name="Jungbluth S."/>
            <person name="Walsh D.A."/>
            <person name="Denef V.J."/>
            <person name="McMahon K.D."/>
            <person name="Konstantinidis K.T."/>
            <person name="Eloe-Fadrosh E.A."/>
            <person name="Kyrpides N.C."/>
            <person name="Woyke T."/>
        </authorList>
    </citation>
    <scope>NUCLEOTIDE SEQUENCE</scope>
    <source>
        <strain evidence="6">GVMAG-M-3300023184-177</strain>
    </source>
</reference>
<dbReference type="NCBIfam" id="NF003592">
    <property type="entry name" value="PRK05254.1-5"/>
    <property type="match status" value="1"/>
</dbReference>
<evidence type="ECO:0000313" key="6">
    <source>
        <dbReference type="EMBL" id="QHT84759.1"/>
    </source>
</evidence>
<evidence type="ECO:0000256" key="2">
    <source>
        <dbReference type="ARBA" id="ARBA00022763"/>
    </source>
</evidence>
<feature type="domain" description="Uracil-DNA glycosylase-like" evidence="5">
    <location>
        <begin position="53"/>
        <end position="222"/>
    </location>
</feature>
<dbReference type="InterPro" id="IPR036895">
    <property type="entry name" value="Uracil-DNA_glycosylase-like_sf"/>
</dbReference>
<evidence type="ECO:0000259" key="5">
    <source>
        <dbReference type="SMART" id="SM00986"/>
    </source>
</evidence>
<proteinExistence type="inferred from homology"/>
<dbReference type="CDD" id="cd10027">
    <property type="entry name" value="UDG-F1-like"/>
    <property type="match status" value="1"/>
</dbReference>
<dbReference type="Gene3D" id="3.40.470.10">
    <property type="entry name" value="Uracil-DNA glycosylase-like domain"/>
    <property type="match status" value="1"/>
</dbReference>
<comment type="similarity">
    <text evidence="1">Belongs to the uracil-DNA glycosylase (UDG) superfamily. UNG family.</text>
</comment>
<dbReference type="AlphaFoldDB" id="A0A6C0HW36"/>